<name>A0ABY6HUR6_9ARCH</name>
<dbReference type="Proteomes" id="UP001208689">
    <property type="component" value="Chromosome"/>
</dbReference>
<proteinExistence type="predicted"/>
<evidence type="ECO:0000313" key="1">
    <source>
        <dbReference type="EMBL" id="UYP46102.1"/>
    </source>
</evidence>
<protein>
    <submittedName>
        <fullName evidence="1">Uncharacterized protein</fullName>
    </submittedName>
</protein>
<sequence>MSVLEKIKPLDDQESFTYFDSLEAELEALSLLDTESISTFEFNKNEVLQADLRSRGYRIPTLSVERSSPLPMGIEKEFHLPTTTHDIYEETSFTELCGLLSKLEPGEEVSFQLQLDYKSIWRGLTGKEM</sequence>
<accession>A0ABY6HUR6</accession>
<organism evidence="1 2">
    <name type="scientific">Candidatus Lokiarchaeum ossiferum</name>
    <dbReference type="NCBI Taxonomy" id="2951803"/>
    <lineage>
        <taxon>Archaea</taxon>
        <taxon>Promethearchaeati</taxon>
        <taxon>Promethearchaeota</taxon>
        <taxon>Promethearchaeia</taxon>
        <taxon>Promethearchaeales</taxon>
        <taxon>Promethearchaeaceae</taxon>
        <taxon>Candidatus Lokiarchaeum</taxon>
    </lineage>
</organism>
<reference evidence="1" key="1">
    <citation type="submission" date="2022-09" db="EMBL/GenBank/DDBJ databases">
        <title>Actin cytoskeleton and complex cell architecture in an #Asgard archaeon.</title>
        <authorList>
            <person name="Ponce Toledo R.I."/>
            <person name="Schleper C."/>
            <person name="Rodrigues Oliveira T."/>
            <person name="Wollweber F."/>
            <person name="Xu J."/>
            <person name="Rittmann S."/>
            <person name="Klingl A."/>
            <person name="Pilhofer M."/>
        </authorList>
    </citation>
    <scope>NUCLEOTIDE SEQUENCE</scope>
    <source>
        <strain evidence="1">B-35</strain>
    </source>
</reference>
<keyword evidence="2" id="KW-1185">Reference proteome</keyword>
<gene>
    <name evidence="1" type="ORF">NEF87_002387</name>
</gene>
<evidence type="ECO:0000313" key="2">
    <source>
        <dbReference type="Proteomes" id="UP001208689"/>
    </source>
</evidence>
<dbReference type="EMBL" id="CP104013">
    <property type="protein sequence ID" value="UYP46102.1"/>
    <property type="molecule type" value="Genomic_DNA"/>
</dbReference>